<feature type="domain" description="DM10" evidence="7">
    <location>
        <begin position="93"/>
        <end position="198"/>
    </location>
</feature>
<reference evidence="8" key="2">
    <citation type="submission" date="2025-09" db="UniProtKB">
        <authorList>
            <consortium name="Ensembl"/>
        </authorList>
    </citation>
    <scope>IDENTIFICATION</scope>
</reference>
<dbReference type="GO" id="GO:0000281">
    <property type="term" value="P:mitotic cytokinesis"/>
    <property type="evidence" value="ECO:0007669"/>
    <property type="project" value="TreeGrafter"/>
</dbReference>
<evidence type="ECO:0000256" key="1">
    <source>
        <dbReference type="ARBA" id="ARBA00004430"/>
    </source>
</evidence>
<evidence type="ECO:0000256" key="3">
    <source>
        <dbReference type="ARBA" id="ARBA00022737"/>
    </source>
</evidence>
<reference evidence="8" key="1">
    <citation type="submission" date="2025-08" db="UniProtKB">
        <authorList>
            <consortium name="Ensembl"/>
        </authorList>
    </citation>
    <scope>IDENTIFICATION</scope>
</reference>
<dbReference type="Proteomes" id="UP000694565">
    <property type="component" value="Unplaced"/>
</dbReference>
<dbReference type="InterPro" id="IPR006602">
    <property type="entry name" value="DM10_dom"/>
</dbReference>
<evidence type="ECO:0000256" key="5">
    <source>
        <dbReference type="ARBA" id="ARBA00023273"/>
    </source>
</evidence>
<name>A0A8C3A259_CYCLU</name>
<evidence type="ECO:0000313" key="8">
    <source>
        <dbReference type="Ensembl" id="ENSCLMP00005035490.1"/>
    </source>
</evidence>
<keyword evidence="3" id="KW-0677">Repeat</keyword>
<evidence type="ECO:0000256" key="6">
    <source>
        <dbReference type="SAM" id="MobiDB-lite"/>
    </source>
</evidence>
<dbReference type="Pfam" id="PF06565">
    <property type="entry name" value="DM10_dom"/>
    <property type="match status" value="3"/>
</dbReference>
<keyword evidence="5" id="KW-0966">Cell projection</keyword>
<dbReference type="GeneTree" id="ENSGT00530000063528"/>
<feature type="domain" description="DM10" evidence="7">
    <location>
        <begin position="397"/>
        <end position="501"/>
    </location>
</feature>
<keyword evidence="9" id="KW-1185">Reference proteome</keyword>
<evidence type="ECO:0000259" key="7">
    <source>
        <dbReference type="PROSITE" id="PS51336"/>
    </source>
</evidence>
<evidence type="ECO:0000313" key="9">
    <source>
        <dbReference type="Proteomes" id="UP000694565"/>
    </source>
</evidence>
<dbReference type="GO" id="GO:0007052">
    <property type="term" value="P:mitotic spindle organization"/>
    <property type="evidence" value="ECO:0007669"/>
    <property type="project" value="TreeGrafter"/>
</dbReference>
<keyword evidence="2" id="KW-0963">Cytoplasm</keyword>
<dbReference type="GO" id="GO:0060285">
    <property type="term" value="P:cilium-dependent cell motility"/>
    <property type="evidence" value="ECO:0007669"/>
    <property type="project" value="TreeGrafter"/>
</dbReference>
<dbReference type="GO" id="GO:0043014">
    <property type="term" value="F:alpha-tubulin binding"/>
    <property type="evidence" value="ECO:0007669"/>
    <property type="project" value="TreeGrafter"/>
</dbReference>
<comment type="subcellular location">
    <subcellularLocation>
        <location evidence="1">Cytoplasm</location>
        <location evidence="1">Cytoskeleton</location>
        <location evidence="1">Cilium axoneme</location>
    </subcellularLocation>
</comment>
<dbReference type="Gene3D" id="2.30.29.170">
    <property type="match status" value="3"/>
</dbReference>
<feature type="region of interest" description="Disordered" evidence="6">
    <location>
        <begin position="202"/>
        <end position="228"/>
    </location>
</feature>
<dbReference type="PROSITE" id="PS51336">
    <property type="entry name" value="DM10"/>
    <property type="match status" value="3"/>
</dbReference>
<dbReference type="PANTHER" id="PTHR12086">
    <property type="entry name" value="EF-HAND DOMAIN C-TERMINAL CONTAINING PROTEIN"/>
    <property type="match status" value="1"/>
</dbReference>
<dbReference type="PANTHER" id="PTHR12086:SF9">
    <property type="entry name" value="EF-HAND DOMAIN-CONTAINING PROTEIN 1"/>
    <property type="match status" value="1"/>
</dbReference>
<feature type="domain" description="DM10" evidence="7">
    <location>
        <begin position="239"/>
        <end position="351"/>
    </location>
</feature>
<sequence>MSWNWNSHGLPFLPGYTFRDVTKSAFHRPQTLNYNNGYALAHRPTVGIGQDPLLSELIQQEINELSFETPDITYGSFDQSLVNDFIPAYVALDKKVLCYYAYFQEKVLFSPEEECCVRPVVIYYHLEDDSMCIVEPRVENSGIPQGKRIKRQRLPKNERGEHYQWKDLNVGMDLEVYGVKYHITQCDTFTKEFMESEGIILNDSEPMPEDPYSKRRENPPPAFTTASGSDHMHQFLTMDRKVKEISPVPNSRGNSYTFVLHFFYYLVDDTVEINEVYERNSGRFPFPVLMHRQKLPKKTFPSCVLEVSAAEVEEYYSPKHFQVGETIKLLGRRFLLYDCDAFTKEYYQKNHPDLEMKPTEEVPPYNGFGSPEDSLQNCLALIPGPPKKNVIKMLENEHKVLRYSARLDSENPGDEGRQFIMSYFLSNDMMSIFEKTTRNSGIIGGKFLKKKRILKPGSTVDHSEFYSPADFAIGATVEVYGHRFVLTDADHYVLKYLEANTGQIPLQTLDSLRQKLSVGTANNQPADQNDDSPQIQWGEAKSLTTTWQLLDDSISPAHGTHWLDYFFINRHNARRISRLTLGQIERSGPTQNTSWTCCRKWHWFGGNSLHSTIVCCWCG</sequence>
<dbReference type="FunFam" id="2.30.29.170:FF:000002">
    <property type="entry name" value="EF-hand domain (C-terminal) containing 1"/>
    <property type="match status" value="1"/>
</dbReference>
<dbReference type="AlphaFoldDB" id="A0A8C3A259"/>
<dbReference type="SMART" id="SM00676">
    <property type="entry name" value="DM10"/>
    <property type="match status" value="3"/>
</dbReference>
<dbReference type="FunFam" id="2.30.29.170:FF:000004">
    <property type="entry name" value="EF-hand domain containing 2"/>
    <property type="match status" value="1"/>
</dbReference>
<dbReference type="GO" id="GO:0072686">
    <property type="term" value="C:mitotic spindle"/>
    <property type="evidence" value="ECO:0007669"/>
    <property type="project" value="TreeGrafter"/>
</dbReference>
<dbReference type="Ensembl" id="ENSCLMT00005036916.1">
    <property type="protein sequence ID" value="ENSCLMP00005035490.1"/>
    <property type="gene ID" value="ENSCLMG00005016685.1"/>
</dbReference>
<evidence type="ECO:0000256" key="4">
    <source>
        <dbReference type="ARBA" id="ARBA00023212"/>
    </source>
</evidence>
<dbReference type="InterPro" id="IPR040193">
    <property type="entry name" value="EFHC1/EFHC2/EFHB"/>
</dbReference>
<organism evidence="8 9">
    <name type="scientific">Cyclopterus lumpus</name>
    <name type="common">Lumpsucker</name>
    <dbReference type="NCBI Taxonomy" id="8103"/>
    <lineage>
        <taxon>Eukaryota</taxon>
        <taxon>Metazoa</taxon>
        <taxon>Chordata</taxon>
        <taxon>Craniata</taxon>
        <taxon>Vertebrata</taxon>
        <taxon>Euteleostomi</taxon>
        <taxon>Actinopterygii</taxon>
        <taxon>Neopterygii</taxon>
        <taxon>Teleostei</taxon>
        <taxon>Neoteleostei</taxon>
        <taxon>Acanthomorphata</taxon>
        <taxon>Eupercaria</taxon>
        <taxon>Perciformes</taxon>
        <taxon>Cottioidei</taxon>
        <taxon>Cottales</taxon>
        <taxon>Cyclopteridae</taxon>
        <taxon>Cyclopterus</taxon>
    </lineage>
</organism>
<proteinExistence type="predicted"/>
<protein>
    <submittedName>
        <fullName evidence="8">EF-hand domain (C-terminal) containing 1</fullName>
    </submittedName>
</protein>
<accession>A0A8C3A259</accession>
<keyword evidence="4" id="KW-0206">Cytoskeleton</keyword>
<dbReference type="GO" id="GO:0005930">
    <property type="term" value="C:axoneme"/>
    <property type="evidence" value="ECO:0007669"/>
    <property type="project" value="UniProtKB-SubCell"/>
</dbReference>
<evidence type="ECO:0000256" key="2">
    <source>
        <dbReference type="ARBA" id="ARBA00022490"/>
    </source>
</evidence>